<proteinExistence type="predicted"/>
<dbReference type="RefSeq" id="WP_077549170.1">
    <property type="nucleotide sequence ID" value="NZ_JACHEJ010000018.1"/>
</dbReference>
<gene>
    <name evidence="3" type="ORF">HNQ75_004055</name>
</gene>
<keyword evidence="4" id="KW-1185">Reference proteome</keyword>
<sequence length="384" mass="42776">MKIILSVQPIRFPLTGIGRYTLELARHLPTVSGVEDLKFFGDSDFVPDLPSADDKASKPASLVTQLKHRLARNPLLLDFYRKRVHTRRGKALEGQGDYVYHGPNFYLPPFPGPSVVTIHDLSVFTMPERHPLERVMFVRKEVESALRQATILITPSQHARHEVAEYFNWPLEKVRNTALAGGSEFHPREEDAIAPVLARHNLTPRGYVLYTGTIEPRKNIVRLIDAYGQLPQNLKSHFPLVLAGFKGWNNEAEMARINLAEREGWLRYLGFVSDADLPVLFSGAKLFAFPSLYEGFGLPVLEAMASGVPVVTSNSSSLPEVAGDAAASCAPEDVDALAGLLQQGLEDEEWRAEAIRRGFLQAAKFSWKRCAEETAEIYRSALAC</sequence>
<feature type="domain" description="Glycosyl transferase family 1" evidence="2">
    <location>
        <begin position="205"/>
        <end position="358"/>
    </location>
</feature>
<dbReference type="GO" id="GO:0016757">
    <property type="term" value="F:glycosyltransferase activity"/>
    <property type="evidence" value="ECO:0007669"/>
    <property type="project" value="UniProtKB-KW"/>
</dbReference>
<evidence type="ECO:0000259" key="2">
    <source>
        <dbReference type="Pfam" id="PF00534"/>
    </source>
</evidence>
<protein>
    <submittedName>
        <fullName evidence="3">Alpha-1,3-rhamnosyl/mannosyltransferase</fullName>
        <ecNumber evidence="3">2.4.1.-</ecNumber>
    </submittedName>
</protein>
<dbReference type="Gene3D" id="3.40.50.2000">
    <property type="entry name" value="Glycogen Phosphorylase B"/>
    <property type="match status" value="1"/>
</dbReference>
<dbReference type="InterPro" id="IPR001296">
    <property type="entry name" value="Glyco_trans_1"/>
</dbReference>
<evidence type="ECO:0000313" key="4">
    <source>
        <dbReference type="Proteomes" id="UP000535501"/>
    </source>
</evidence>
<dbReference type="EMBL" id="JACHEJ010000018">
    <property type="protein sequence ID" value="MBB6182066.1"/>
    <property type="molecule type" value="Genomic_DNA"/>
</dbReference>
<dbReference type="Pfam" id="PF00534">
    <property type="entry name" value="Glycos_transf_1"/>
    <property type="match status" value="1"/>
</dbReference>
<name>A0A7W9Z3X1_9HYPH</name>
<dbReference type="PANTHER" id="PTHR46401:SF2">
    <property type="entry name" value="GLYCOSYLTRANSFERASE WBBK-RELATED"/>
    <property type="match status" value="1"/>
</dbReference>
<dbReference type="Proteomes" id="UP000535501">
    <property type="component" value="Unassembled WGS sequence"/>
</dbReference>
<dbReference type="SUPFAM" id="SSF53756">
    <property type="entry name" value="UDP-Glycosyltransferase/glycogen phosphorylase"/>
    <property type="match status" value="1"/>
</dbReference>
<comment type="caution">
    <text evidence="3">The sequence shown here is derived from an EMBL/GenBank/DDBJ whole genome shotgun (WGS) entry which is preliminary data.</text>
</comment>
<keyword evidence="1 3" id="KW-0808">Transferase</keyword>
<dbReference type="AlphaFoldDB" id="A0A7W9Z3X1"/>
<accession>A0A7W9Z3X1</accession>
<keyword evidence="3" id="KW-0328">Glycosyltransferase</keyword>
<reference evidence="3 4" key="1">
    <citation type="submission" date="2020-08" db="EMBL/GenBank/DDBJ databases">
        <title>Genomic Encyclopedia of Type Strains, Phase IV (KMG-IV): sequencing the most valuable type-strain genomes for metagenomic binning, comparative biology and taxonomic classification.</title>
        <authorList>
            <person name="Goeker M."/>
        </authorList>
    </citation>
    <scope>NUCLEOTIDE SEQUENCE [LARGE SCALE GENOMIC DNA]</scope>
    <source>
        <strain evidence="3 4">DSM 102134</strain>
    </source>
</reference>
<evidence type="ECO:0000313" key="3">
    <source>
        <dbReference type="EMBL" id="MBB6182066.1"/>
    </source>
</evidence>
<dbReference type="EC" id="2.4.1.-" evidence="3"/>
<dbReference type="CDD" id="cd03809">
    <property type="entry name" value="GT4_MtfB-like"/>
    <property type="match status" value="1"/>
</dbReference>
<evidence type="ECO:0000256" key="1">
    <source>
        <dbReference type="ARBA" id="ARBA00022679"/>
    </source>
</evidence>
<dbReference type="PANTHER" id="PTHR46401">
    <property type="entry name" value="GLYCOSYLTRANSFERASE WBBK-RELATED"/>
    <property type="match status" value="1"/>
</dbReference>
<dbReference type="GO" id="GO:0009103">
    <property type="term" value="P:lipopolysaccharide biosynthetic process"/>
    <property type="evidence" value="ECO:0007669"/>
    <property type="project" value="TreeGrafter"/>
</dbReference>
<organism evidence="3 4">
    <name type="scientific">Pseudorhizobium flavum</name>
    <dbReference type="NCBI Taxonomy" id="1335061"/>
    <lineage>
        <taxon>Bacteria</taxon>
        <taxon>Pseudomonadati</taxon>
        <taxon>Pseudomonadota</taxon>
        <taxon>Alphaproteobacteria</taxon>
        <taxon>Hyphomicrobiales</taxon>
        <taxon>Rhizobiaceae</taxon>
        <taxon>Rhizobium/Agrobacterium group</taxon>
        <taxon>Pseudorhizobium</taxon>
    </lineage>
</organism>
<dbReference type="FunFam" id="3.40.50.2000:FF:000119">
    <property type="entry name" value="Glycosyl transferase group 1"/>
    <property type="match status" value="1"/>
</dbReference>